<organism evidence="2 3">
    <name type="scientific">Pollutimonas bauzanensis</name>
    <dbReference type="NCBI Taxonomy" id="658167"/>
    <lineage>
        <taxon>Bacteria</taxon>
        <taxon>Pseudomonadati</taxon>
        <taxon>Pseudomonadota</taxon>
        <taxon>Betaproteobacteria</taxon>
        <taxon>Burkholderiales</taxon>
        <taxon>Alcaligenaceae</taxon>
        <taxon>Pollutimonas</taxon>
    </lineage>
</organism>
<keyword evidence="3" id="KW-1185">Reference proteome</keyword>
<dbReference type="NCBIfam" id="NF043066">
    <property type="entry name" value="ETEC_3214_dom"/>
    <property type="match status" value="1"/>
</dbReference>
<dbReference type="InterPro" id="IPR050010">
    <property type="entry name" value="ETEC_3214_dom"/>
</dbReference>
<dbReference type="Proteomes" id="UP000184226">
    <property type="component" value="Unassembled WGS sequence"/>
</dbReference>
<dbReference type="RefSeq" id="WP_143160975.1">
    <property type="nucleotide sequence ID" value="NZ_FQXE01000006.1"/>
</dbReference>
<reference evidence="2 3" key="1">
    <citation type="submission" date="2016-11" db="EMBL/GenBank/DDBJ databases">
        <authorList>
            <person name="Jaros S."/>
            <person name="Januszkiewicz K."/>
            <person name="Wedrychowicz H."/>
        </authorList>
    </citation>
    <scope>NUCLEOTIDE SEQUENCE [LARGE SCALE GENOMIC DNA]</scope>
    <source>
        <strain evidence="2 3">CGMCC 1.10190</strain>
    </source>
</reference>
<protein>
    <submittedName>
        <fullName evidence="2">Uncharacterized protein</fullName>
    </submittedName>
</protein>
<name>A0A1M5XA45_9BURK</name>
<dbReference type="STRING" id="658167.SAMN04488135_106240"/>
<feature type="compositionally biased region" description="Polar residues" evidence="1">
    <location>
        <begin position="67"/>
        <end position="81"/>
    </location>
</feature>
<evidence type="ECO:0000313" key="3">
    <source>
        <dbReference type="Proteomes" id="UP000184226"/>
    </source>
</evidence>
<proteinExistence type="predicted"/>
<sequence length="305" mass="33579">MHQIPSSSSNSEKSESKHSGRWWLNRLGGGGIALVLWLAFTQAIPAVQPAMQLYQELLGWFQRDSKSSNPTSVANTESPSISVEPPANSDISKKDASVRHVRSLSISNGTTREYIVEMLGPPVARQDCGTAQAASEIYSFPDRYLQLVYDAKNILRFYSITLRSHEADVEIPVLNRRLGGFAFLGLEKDLSDGFVLAHYLGSKYFEYSEGYYLANPGNYRTLYLGVHAAGADLTPGCVDVVFPDSDEDRMRVRRNYPNTFGLGGGLVGPSLDNLVEDCGLGVEYFSTRNLPDNQTVVTFAKDAFG</sequence>
<dbReference type="EMBL" id="FQXE01000006">
    <property type="protein sequence ID" value="SHH96404.1"/>
    <property type="molecule type" value="Genomic_DNA"/>
</dbReference>
<evidence type="ECO:0000313" key="2">
    <source>
        <dbReference type="EMBL" id="SHH96404.1"/>
    </source>
</evidence>
<feature type="region of interest" description="Disordered" evidence="1">
    <location>
        <begin position="66"/>
        <end position="96"/>
    </location>
</feature>
<accession>A0A1M5XA45</accession>
<dbReference type="AlphaFoldDB" id="A0A1M5XA45"/>
<gene>
    <name evidence="2" type="ORF">SAMN04488135_106240</name>
</gene>
<evidence type="ECO:0000256" key="1">
    <source>
        <dbReference type="SAM" id="MobiDB-lite"/>
    </source>
</evidence>